<dbReference type="EMBL" id="KV442061">
    <property type="protein sequence ID" value="OAQ26989.1"/>
    <property type="molecule type" value="Genomic_DNA"/>
</dbReference>
<evidence type="ECO:0000256" key="2">
    <source>
        <dbReference type="ARBA" id="ARBA00023015"/>
    </source>
</evidence>
<sequence length="269" mass="29403">MMTYERNNRTYELQMAQNPVRARMCGFGEKDRRPMDPPPILKLIVRNEDGTLADVSQMDVNFYMVIADIYSADRTTPCTLVANPAMAPQTTTLIPNTVEPAMSVMSLANSNLMASRNLTGSTVASGNLLFNLENEPGVYFVFQDISVRSEGIFTLKFSFTLPPTPDGPPSSVMATVFSEQFTIFSAKRFPGMTESTPLSKCFARQGIKIPIRKEPRISRAKRMAGGMALDGQERRGSSAGGEGGSSGILLSNQDREMISESDDDDDGQG</sequence>
<dbReference type="OrthoDB" id="3056235at2759"/>
<comment type="subcellular location">
    <subcellularLocation>
        <location evidence="1">Nucleus</location>
    </subcellularLocation>
</comment>
<dbReference type="Pfam" id="PF11754">
    <property type="entry name" value="Velvet"/>
    <property type="match status" value="1"/>
</dbReference>
<keyword evidence="8" id="KW-1185">Reference proteome</keyword>
<evidence type="ECO:0000256" key="1">
    <source>
        <dbReference type="ARBA" id="ARBA00004123"/>
    </source>
</evidence>
<dbReference type="InterPro" id="IPR021740">
    <property type="entry name" value="Velvet"/>
</dbReference>
<feature type="region of interest" description="Disordered" evidence="5">
    <location>
        <begin position="220"/>
        <end position="269"/>
    </location>
</feature>
<dbReference type="PROSITE" id="PS51821">
    <property type="entry name" value="VELVET"/>
    <property type="match status" value="1"/>
</dbReference>
<dbReference type="STRING" id="1314771.A0A197JRP1"/>
<dbReference type="Gene3D" id="2.60.40.3960">
    <property type="entry name" value="Velvet domain"/>
    <property type="match status" value="1"/>
</dbReference>
<evidence type="ECO:0000256" key="4">
    <source>
        <dbReference type="ARBA" id="ARBA00023242"/>
    </source>
</evidence>
<dbReference type="PANTHER" id="PTHR33572">
    <property type="entry name" value="SPORE DEVELOPMENT REGULATOR VOSA"/>
    <property type="match status" value="1"/>
</dbReference>
<dbReference type="AlphaFoldDB" id="A0A197JRP1"/>
<dbReference type="InterPro" id="IPR038491">
    <property type="entry name" value="Velvet_dom_sf"/>
</dbReference>
<evidence type="ECO:0000256" key="3">
    <source>
        <dbReference type="ARBA" id="ARBA00023163"/>
    </source>
</evidence>
<organism evidence="7 8">
    <name type="scientific">Linnemannia elongata AG-77</name>
    <dbReference type="NCBI Taxonomy" id="1314771"/>
    <lineage>
        <taxon>Eukaryota</taxon>
        <taxon>Fungi</taxon>
        <taxon>Fungi incertae sedis</taxon>
        <taxon>Mucoromycota</taxon>
        <taxon>Mortierellomycotina</taxon>
        <taxon>Mortierellomycetes</taxon>
        <taxon>Mortierellales</taxon>
        <taxon>Mortierellaceae</taxon>
        <taxon>Linnemannia</taxon>
    </lineage>
</organism>
<keyword evidence="4" id="KW-0539">Nucleus</keyword>
<dbReference type="Proteomes" id="UP000078512">
    <property type="component" value="Unassembled WGS sequence"/>
</dbReference>
<keyword evidence="3" id="KW-0804">Transcription</keyword>
<dbReference type="InterPro" id="IPR037525">
    <property type="entry name" value="Velvet_dom"/>
</dbReference>
<keyword evidence="2" id="KW-0805">Transcription regulation</keyword>
<feature type="compositionally biased region" description="Acidic residues" evidence="5">
    <location>
        <begin position="259"/>
        <end position="269"/>
    </location>
</feature>
<accession>A0A197JRP1</accession>
<protein>
    <recommendedName>
        <fullName evidence="6">Velvet domain-containing protein</fullName>
    </recommendedName>
</protein>
<dbReference type="GO" id="GO:0005634">
    <property type="term" value="C:nucleus"/>
    <property type="evidence" value="ECO:0007669"/>
    <property type="project" value="UniProtKB-SubCell"/>
</dbReference>
<dbReference type="PANTHER" id="PTHR33572:SF3">
    <property type="entry name" value="VELVET COMPLEX SUBUNIT B"/>
    <property type="match status" value="1"/>
</dbReference>
<evidence type="ECO:0000313" key="8">
    <source>
        <dbReference type="Proteomes" id="UP000078512"/>
    </source>
</evidence>
<name>A0A197JRP1_9FUNG</name>
<evidence type="ECO:0000256" key="5">
    <source>
        <dbReference type="SAM" id="MobiDB-lite"/>
    </source>
</evidence>
<proteinExistence type="predicted"/>
<evidence type="ECO:0000313" key="7">
    <source>
        <dbReference type="EMBL" id="OAQ26989.1"/>
    </source>
</evidence>
<gene>
    <name evidence="7" type="ORF">K457DRAFT_21630</name>
</gene>
<reference evidence="7 8" key="1">
    <citation type="submission" date="2016-05" db="EMBL/GenBank/DDBJ databases">
        <title>Genome sequencing reveals origins of a unique bacterial endosymbiosis in the earliest lineages of terrestrial Fungi.</title>
        <authorList>
            <consortium name="DOE Joint Genome Institute"/>
            <person name="Uehling J."/>
            <person name="Gryganskyi A."/>
            <person name="Hameed K."/>
            <person name="Tschaplinski T."/>
            <person name="Misztal P."/>
            <person name="Wu S."/>
            <person name="Desiro A."/>
            <person name="Vande Pol N."/>
            <person name="Du Z.-Y."/>
            <person name="Zienkiewicz A."/>
            <person name="Zienkiewicz K."/>
            <person name="Morin E."/>
            <person name="Tisserant E."/>
            <person name="Splivallo R."/>
            <person name="Hainaut M."/>
            <person name="Henrissat B."/>
            <person name="Ohm R."/>
            <person name="Kuo A."/>
            <person name="Yan J."/>
            <person name="Lipzen A."/>
            <person name="Nolan M."/>
            <person name="Labutti K."/>
            <person name="Barry K."/>
            <person name="Goldstein A."/>
            <person name="Labbe J."/>
            <person name="Schadt C."/>
            <person name="Tuskan G."/>
            <person name="Grigoriev I."/>
            <person name="Martin F."/>
            <person name="Vilgalys R."/>
            <person name="Bonito G."/>
        </authorList>
    </citation>
    <scope>NUCLEOTIDE SEQUENCE [LARGE SCALE GENOMIC DNA]</scope>
    <source>
        <strain evidence="7 8">AG-77</strain>
    </source>
</reference>
<feature type="domain" description="Velvet" evidence="6">
    <location>
        <begin position="5"/>
        <end position="212"/>
    </location>
</feature>
<evidence type="ECO:0000259" key="6">
    <source>
        <dbReference type="PROSITE" id="PS51821"/>
    </source>
</evidence>